<dbReference type="PANTHER" id="PTHR36738">
    <property type="entry name" value="EXPRESSED PROTEIN"/>
    <property type="match status" value="1"/>
</dbReference>
<dbReference type="AlphaFoldDB" id="A0A2W1JM16"/>
<organism evidence="2 3">
    <name type="scientific">Acaryochloris thomasi RCC1774</name>
    <dbReference type="NCBI Taxonomy" id="1764569"/>
    <lineage>
        <taxon>Bacteria</taxon>
        <taxon>Bacillati</taxon>
        <taxon>Cyanobacteriota</taxon>
        <taxon>Cyanophyceae</taxon>
        <taxon>Acaryochloridales</taxon>
        <taxon>Acaryochloridaceae</taxon>
        <taxon>Acaryochloris</taxon>
        <taxon>Acaryochloris thomasi</taxon>
    </lineage>
</organism>
<feature type="transmembrane region" description="Helical" evidence="1">
    <location>
        <begin position="31"/>
        <end position="49"/>
    </location>
</feature>
<dbReference type="InterPro" id="IPR025067">
    <property type="entry name" value="DUF4079"/>
</dbReference>
<dbReference type="PANTHER" id="PTHR36738:SF1">
    <property type="entry name" value="EXPRESSED PROTEIN"/>
    <property type="match status" value="1"/>
</dbReference>
<gene>
    <name evidence="2" type="ORF">C1752_01212</name>
</gene>
<feature type="transmembrane region" description="Helical" evidence="1">
    <location>
        <begin position="102"/>
        <end position="124"/>
    </location>
</feature>
<accession>A0A2W1JM16</accession>
<dbReference type="Gene3D" id="1.20.120.1770">
    <property type="match status" value="1"/>
</dbReference>
<feature type="transmembrane region" description="Helical" evidence="1">
    <location>
        <begin position="136"/>
        <end position="157"/>
    </location>
</feature>
<reference evidence="2 3" key="1">
    <citation type="journal article" date="2018" name="Sci. Rep.">
        <title>A novel species of the marine cyanobacterium Acaryochloris with a unique pigment content and lifestyle.</title>
        <authorList>
            <person name="Partensky F."/>
            <person name="Six C."/>
            <person name="Ratin M."/>
            <person name="Garczarek L."/>
            <person name="Vaulot D."/>
            <person name="Probert I."/>
            <person name="Calteau A."/>
            <person name="Gourvil P."/>
            <person name="Marie D."/>
            <person name="Grebert T."/>
            <person name="Bouchier C."/>
            <person name="Le Panse S."/>
            <person name="Gachenot M."/>
            <person name="Rodriguez F."/>
            <person name="Garrido J.L."/>
        </authorList>
    </citation>
    <scope>NUCLEOTIDE SEQUENCE [LARGE SCALE GENOMIC DNA]</scope>
    <source>
        <strain evidence="2 3">RCC1774</strain>
    </source>
</reference>
<evidence type="ECO:0000313" key="2">
    <source>
        <dbReference type="EMBL" id="PZD74358.1"/>
    </source>
</evidence>
<sequence length="159" mass="16802">MDQLTQFLQPIAAFVDGFGLPAPIIHWGHPLMMGIVVFVMGSYAGVKGWQGRLQTDPAIASENRAAHAKVAALMFVFIVLGSTGGTLSMVMQGESIWASPHFLTGACAILLLGTNATLSLTNFWGDKSALRKSHAYLGSAALILLIVHTVLGLNLGLSI</sequence>
<keyword evidence="1" id="KW-0812">Transmembrane</keyword>
<evidence type="ECO:0000256" key="1">
    <source>
        <dbReference type="SAM" id="Phobius"/>
    </source>
</evidence>
<evidence type="ECO:0008006" key="4">
    <source>
        <dbReference type="Google" id="ProtNLM"/>
    </source>
</evidence>
<dbReference type="Proteomes" id="UP000248857">
    <property type="component" value="Unassembled WGS sequence"/>
</dbReference>
<name>A0A2W1JM16_9CYAN</name>
<dbReference type="EMBL" id="PQWO01000003">
    <property type="protein sequence ID" value="PZD74358.1"/>
    <property type="molecule type" value="Genomic_DNA"/>
</dbReference>
<comment type="caution">
    <text evidence="2">The sequence shown here is derived from an EMBL/GenBank/DDBJ whole genome shotgun (WGS) entry which is preliminary data.</text>
</comment>
<feature type="transmembrane region" description="Helical" evidence="1">
    <location>
        <begin position="70"/>
        <end position="90"/>
    </location>
</feature>
<protein>
    <recommendedName>
        <fullName evidence="4">DUF4079 domain-containing protein</fullName>
    </recommendedName>
</protein>
<proteinExistence type="predicted"/>
<keyword evidence="1" id="KW-1133">Transmembrane helix</keyword>
<dbReference type="OrthoDB" id="530812at2"/>
<evidence type="ECO:0000313" key="3">
    <source>
        <dbReference type="Proteomes" id="UP000248857"/>
    </source>
</evidence>
<dbReference type="Pfam" id="PF13301">
    <property type="entry name" value="DUF4079"/>
    <property type="match status" value="1"/>
</dbReference>
<keyword evidence="3" id="KW-1185">Reference proteome</keyword>
<keyword evidence="1" id="KW-0472">Membrane</keyword>
<dbReference type="GO" id="GO:0016020">
    <property type="term" value="C:membrane"/>
    <property type="evidence" value="ECO:0007669"/>
    <property type="project" value="TreeGrafter"/>
</dbReference>
<dbReference type="RefSeq" id="WP_110985189.1">
    <property type="nucleotide sequence ID" value="NZ_CAWNWM010000003.1"/>
</dbReference>